<evidence type="ECO:0000313" key="6">
    <source>
        <dbReference type="Proteomes" id="UP000800303"/>
    </source>
</evidence>
<keyword evidence="1 5" id="KW-0378">Hydrolase</keyword>
<evidence type="ECO:0000256" key="3">
    <source>
        <dbReference type="SAM" id="MobiDB-lite"/>
    </source>
</evidence>
<organism evidence="5 6">
    <name type="scientific">Saccharibacillus alkalitolerans</name>
    <dbReference type="NCBI Taxonomy" id="2705290"/>
    <lineage>
        <taxon>Bacteria</taxon>
        <taxon>Bacillati</taxon>
        <taxon>Bacillota</taxon>
        <taxon>Bacilli</taxon>
        <taxon>Bacillales</taxon>
        <taxon>Paenibacillaceae</taxon>
        <taxon>Saccharibacillus</taxon>
    </lineage>
</organism>
<dbReference type="InterPro" id="IPR013529">
    <property type="entry name" value="Glyco_hydro_42_N"/>
</dbReference>
<protein>
    <submittedName>
        <fullName evidence="5">Glycoside hydrolase</fullName>
    </submittedName>
</protein>
<sequence length="1122" mass="123569">MSETYLKKAAEPPNKRLIFFRDPSFPASGPLPGLKELGAYGVVTSAADLGDALTDRCGDGNGVLINLHAPYFPESAWSSILAFLKKGGGLLSVGGAPFKRPVRQESGRWRIGPEQTGYHQQLFIHETLPVEAGRAVRLEAAPELPLLSGDERLFAPETGASAGAGIGGTWNLVPHTTRDADLPEQMGSAGTMSTRITPLLRAYDASDRPISAPAVLWEQMRGPFAGSRWVFVNRPLTAGLAEGEGLEALSRWAAFCGREAAELSLAPHSAAYEPGERARLTLRAQAIRRAGVPADLPAFAGQSDVGRLVGGGKIERIAKSGPGRGGEADGAAAERSAEGAVPAEGNEGVKASDSVAAAPGSWTFRLSVASPTGEEVFARTLAVPVTYEWTARNIPLPFDVEPGLYTVNCVAESPEGEVRVLKQGFWGRDQELLASGRPISAGRDYFLQDGRPLPIVGMTYMTSDVARKFLFLPNAAVWDRDMAAMAKAGINWIRTGIWTAYRNVMQVDGHASEEVLRAIDAFLLTAAKHDLHVTFTFFSFTPETWEGKNPYLDPQSVEAQKRFIRSIVSRHVHSTHVDWDLINEPSMFDPARIFSAGPRSMRDEYERAAFVSWLKRRHGSIQELREHWNMTPAELPSFEDAAIPEAEEINFDVQDMHKAKKGARWLDYCLFSVEMHSAWAAELTESIKRLAPDHLVTVGQDEGLGAQRPSPLFYEDAVDYTTVHSWWLNDSLVWDGVFTKTPDKPNVIQETGIMYVETPDGRAKRSEAELRNFLERKYAYAFSTGGAGAIQWIWNTNFYMDNANESHIGALRADGTEKPEADVSYDFGRFMAKIRDLFAGRRLEDVAAVFPYSNDFSNRSFAVETTNRLTRVLAYGLKLPLRAVSEYRLDSLKEHPAKLILLPSPHNMDEDSMKKLLRIAKSTHATLVITGPAGLDAYWHESDRADKLLGIRTLHNVRREEMLELDGRRLPVSFGGRRIAETLKEIPADAEGRADRVLDVPNGRGRLIWSPLPLELGSGDEPIAELYRYAAKQAGVIDDLEWLAGGELAGVYGRKLTFASGSLYVFVSEYAWDAEIEVRDRTTGRTYGFVLESERSVLFAADGEGAVTAVYRPEEVEIRVGG</sequence>
<evidence type="ECO:0000259" key="4">
    <source>
        <dbReference type="Pfam" id="PF02449"/>
    </source>
</evidence>
<feature type="region of interest" description="Disordered" evidence="3">
    <location>
        <begin position="316"/>
        <end position="352"/>
    </location>
</feature>
<evidence type="ECO:0000256" key="1">
    <source>
        <dbReference type="ARBA" id="ARBA00022801"/>
    </source>
</evidence>
<dbReference type="Proteomes" id="UP000800303">
    <property type="component" value="Unassembled WGS sequence"/>
</dbReference>
<feature type="compositionally biased region" description="Low complexity" evidence="3">
    <location>
        <begin position="329"/>
        <end position="343"/>
    </location>
</feature>
<keyword evidence="6" id="KW-1185">Reference proteome</keyword>
<comment type="caution">
    <text evidence="5">The sequence shown here is derived from an EMBL/GenBank/DDBJ whole genome shotgun (WGS) entry which is preliminary data.</text>
</comment>
<dbReference type="GO" id="GO:0016787">
    <property type="term" value="F:hydrolase activity"/>
    <property type="evidence" value="ECO:0007669"/>
    <property type="project" value="UniProtKB-KW"/>
</dbReference>
<proteinExistence type="predicted"/>
<name>A0ABX0F9L2_9BACL</name>
<dbReference type="SUPFAM" id="SSF51445">
    <property type="entry name" value="(Trans)glycosidases"/>
    <property type="match status" value="1"/>
</dbReference>
<dbReference type="RefSeq" id="WP_166278372.1">
    <property type="nucleotide sequence ID" value="NZ_JAAFGS010000009.1"/>
</dbReference>
<gene>
    <name evidence="5" type="ORF">GYN08_20275</name>
</gene>
<reference evidence="5 6" key="1">
    <citation type="submission" date="2020-01" db="EMBL/GenBank/DDBJ databases">
        <title>Polyphasic characterisation and genomic insights into a novel alkali tolerant bacterium VR-M41.</title>
        <authorList>
            <person name="Vemuluri V.R."/>
        </authorList>
    </citation>
    <scope>NUCLEOTIDE SEQUENCE [LARGE SCALE GENOMIC DNA]</scope>
    <source>
        <strain evidence="5 6">VR-M41</strain>
    </source>
</reference>
<dbReference type="EMBL" id="JAAFGS010000009">
    <property type="protein sequence ID" value="NGZ77633.1"/>
    <property type="molecule type" value="Genomic_DNA"/>
</dbReference>
<dbReference type="Pfam" id="PF02449">
    <property type="entry name" value="Glyco_hydro_42"/>
    <property type="match status" value="1"/>
</dbReference>
<feature type="domain" description="Glycoside hydrolase family 42 N-terminal" evidence="4">
    <location>
        <begin position="607"/>
        <end position="698"/>
    </location>
</feature>
<evidence type="ECO:0000256" key="2">
    <source>
        <dbReference type="ARBA" id="ARBA00023295"/>
    </source>
</evidence>
<accession>A0ABX0F9L2</accession>
<keyword evidence="2" id="KW-0326">Glycosidase</keyword>
<dbReference type="InterPro" id="IPR017853">
    <property type="entry name" value="GH"/>
</dbReference>
<dbReference type="Gene3D" id="3.20.20.80">
    <property type="entry name" value="Glycosidases"/>
    <property type="match status" value="1"/>
</dbReference>
<evidence type="ECO:0000313" key="5">
    <source>
        <dbReference type="EMBL" id="NGZ77633.1"/>
    </source>
</evidence>